<dbReference type="EMBL" id="BEWI01000032">
    <property type="protein sequence ID" value="GAY22162.1"/>
    <property type="molecule type" value="Genomic_DNA"/>
</dbReference>
<dbReference type="SUPFAM" id="SSF51905">
    <property type="entry name" value="FAD/NAD(P)-binding domain"/>
    <property type="match status" value="1"/>
</dbReference>
<evidence type="ECO:0000313" key="9">
    <source>
        <dbReference type="EMBL" id="GAY22162.1"/>
    </source>
</evidence>
<evidence type="ECO:0000313" key="10">
    <source>
        <dbReference type="Proteomes" id="UP000221538"/>
    </source>
</evidence>
<evidence type="ECO:0000256" key="5">
    <source>
        <dbReference type="PIRSR" id="PIRSR000137-2"/>
    </source>
</evidence>
<dbReference type="GO" id="GO:0050660">
    <property type="term" value="F:flavin adenine dinucleotide binding"/>
    <property type="evidence" value="ECO:0007669"/>
    <property type="project" value="InterPro"/>
</dbReference>
<gene>
    <name evidence="9" type="ORF">SFOMI_2717</name>
</gene>
<dbReference type="PROSITE" id="PS00624">
    <property type="entry name" value="GMC_OXRED_2"/>
    <property type="match status" value="1"/>
</dbReference>
<name>A0A292ZBS6_SPHSA</name>
<comment type="caution">
    <text evidence="9">The sequence shown here is derived from an EMBL/GenBank/DDBJ whole genome shotgun (WGS) entry which is preliminary data.</text>
</comment>
<dbReference type="PIRSF" id="PIRSF000137">
    <property type="entry name" value="Alcohol_oxidase"/>
    <property type="match status" value="1"/>
</dbReference>
<dbReference type="Proteomes" id="UP000221538">
    <property type="component" value="Unassembled WGS sequence"/>
</dbReference>
<dbReference type="Gene3D" id="3.50.50.60">
    <property type="entry name" value="FAD/NAD(P)-binding domain"/>
    <property type="match status" value="1"/>
</dbReference>
<evidence type="ECO:0000256" key="1">
    <source>
        <dbReference type="ARBA" id="ARBA00001974"/>
    </source>
</evidence>
<dbReference type="InterPro" id="IPR012132">
    <property type="entry name" value="GMC_OxRdtase"/>
</dbReference>
<evidence type="ECO:0000256" key="4">
    <source>
        <dbReference type="ARBA" id="ARBA00022827"/>
    </source>
</evidence>
<dbReference type="InterPro" id="IPR000172">
    <property type="entry name" value="GMC_OxRdtase_N"/>
</dbReference>
<dbReference type="Pfam" id="PF00732">
    <property type="entry name" value="GMC_oxred_N"/>
    <property type="match status" value="1"/>
</dbReference>
<feature type="binding site" evidence="5">
    <location>
        <begin position="101"/>
        <end position="104"/>
    </location>
    <ligand>
        <name>FAD</name>
        <dbReference type="ChEBI" id="CHEBI:57692"/>
    </ligand>
</feature>
<reference evidence="9 10" key="1">
    <citation type="journal article" date="2013" name="Biodegradation">
        <title>Occurrence of 4-tert-butylphenol (4-t-BP) biodegradation in an aquatic sample caused by the presence of Spirodela polyrrhiza and isolation of a 4-t-BP-utilizing bacterium.</title>
        <authorList>
            <person name="Ogata Y."/>
            <person name="Toyama T."/>
            <person name="Yu N."/>
            <person name="Wang X."/>
            <person name="Sei K."/>
            <person name="Ike M."/>
        </authorList>
    </citation>
    <scope>NUCLEOTIDE SEQUENCE [LARGE SCALE GENOMIC DNA]</scope>
    <source>
        <strain evidence="9 10">OMI</strain>
    </source>
</reference>
<dbReference type="GO" id="GO:0008812">
    <property type="term" value="F:choline dehydrogenase activity"/>
    <property type="evidence" value="ECO:0007669"/>
    <property type="project" value="UniProtKB-EC"/>
</dbReference>
<evidence type="ECO:0000259" key="8">
    <source>
        <dbReference type="PROSITE" id="PS00624"/>
    </source>
</evidence>
<feature type="domain" description="Glucose-methanol-choline oxidoreductase N-terminal" evidence="7">
    <location>
        <begin position="91"/>
        <end position="114"/>
    </location>
</feature>
<dbReference type="RefSeq" id="WP_099186060.1">
    <property type="nucleotide sequence ID" value="NZ_BEWI01000032.1"/>
</dbReference>
<dbReference type="PROSITE" id="PS51257">
    <property type="entry name" value="PROKAR_LIPOPROTEIN"/>
    <property type="match status" value="1"/>
</dbReference>
<feature type="binding site" evidence="5">
    <location>
        <position position="229"/>
    </location>
    <ligand>
        <name>FAD</name>
        <dbReference type="ChEBI" id="CHEBI:57692"/>
    </ligand>
</feature>
<evidence type="ECO:0000256" key="6">
    <source>
        <dbReference type="RuleBase" id="RU003968"/>
    </source>
</evidence>
<organism evidence="9 10">
    <name type="scientific">Sphingobium fuliginis (strain ATCC 27551)</name>
    <dbReference type="NCBI Taxonomy" id="336203"/>
    <lineage>
        <taxon>Bacteria</taxon>
        <taxon>Pseudomonadati</taxon>
        <taxon>Pseudomonadota</taxon>
        <taxon>Alphaproteobacteria</taxon>
        <taxon>Sphingomonadales</taxon>
        <taxon>Sphingomonadaceae</taxon>
        <taxon>Sphingobium</taxon>
    </lineage>
</organism>
<dbReference type="InterPro" id="IPR036188">
    <property type="entry name" value="FAD/NAD-bd_sf"/>
</dbReference>
<keyword evidence="4 5" id="KW-0274">FAD</keyword>
<sequence>MAKRDQTSERPQSFDYVIVGAGSAGCVLAARLSENPSVRVALVEAGGPDSSCWIHIPAGTSRIVGRPDYDWNYMGEAEPFIGGRSMPVPRGRTLGGSSSINGMVYIRGQKSDFDGWRDAGNPGWGWEDVLPYFQKSEDYHGPWWIPDHCEGGPMSVERPRMRWTALEALRDAAAQEGLAASEDMAMSDAARCGFMDVTQRLGRRESTARAFLSRARKRHNLAVFTGAMVTGLRCDGHRAIGVTATLQDGSVRIIDAACEVILAAGAIGSPQLLQSSGIGPAKHLAPCGIQIRHALEGVGGNLQDHLSMRFAYRLAGADTLNTRFHNPLKKAWMAIEYALLRRGPLCMGAPPLAGYAFSDARRATPNLQFLAGPFSFERPGMPPHPFDAISGGIYNLRPQSRGSVRIKTADMRDAPAILHNYLEHPDDQQVAVDSLRLMRRIFAAPAMAALNPQAFRPPRDVESDEELLHHGKLACGTAYHQVGTCKMGQGSDAVVDARLRVRGIDRLRVVDASIMPTITSGNTNAPTIMIAEKAADMLRHDRMEMAN</sequence>
<dbReference type="PROSITE" id="PS00623">
    <property type="entry name" value="GMC_OXRED_1"/>
    <property type="match status" value="1"/>
</dbReference>
<comment type="cofactor">
    <cofactor evidence="1 5">
        <name>FAD</name>
        <dbReference type="ChEBI" id="CHEBI:57692"/>
    </cofactor>
</comment>
<dbReference type="PANTHER" id="PTHR11552:SF147">
    <property type="entry name" value="CHOLINE DEHYDROGENASE, MITOCHONDRIAL"/>
    <property type="match status" value="1"/>
</dbReference>
<dbReference type="Gene3D" id="3.30.560.10">
    <property type="entry name" value="Glucose Oxidase, domain 3"/>
    <property type="match status" value="1"/>
</dbReference>
<evidence type="ECO:0000259" key="7">
    <source>
        <dbReference type="PROSITE" id="PS00623"/>
    </source>
</evidence>
<keyword evidence="3 6" id="KW-0285">Flavoprotein</keyword>
<feature type="domain" description="Glucose-methanol-choline oxidoreductase N-terminal" evidence="8">
    <location>
        <begin position="265"/>
        <end position="279"/>
    </location>
</feature>
<proteinExistence type="inferred from homology"/>
<dbReference type="SUPFAM" id="SSF54373">
    <property type="entry name" value="FAD-linked reductases, C-terminal domain"/>
    <property type="match status" value="1"/>
</dbReference>
<reference evidence="9 10" key="2">
    <citation type="journal article" date="2013" name="Environ. Sci. Technol.">
        <title>The 4-tert-butylphenol-utilizing bacterium Sphingobium fuliginis OMI can degrade bisphenols via phenolic ring hydroxylation and meta-cleavage pathway.</title>
        <authorList>
            <person name="Ogata Y."/>
            <person name="Goda S."/>
            <person name="Toyama T."/>
            <person name="Sei K."/>
            <person name="Ike M."/>
        </authorList>
    </citation>
    <scope>NUCLEOTIDE SEQUENCE [LARGE SCALE GENOMIC DNA]</scope>
    <source>
        <strain evidence="9 10">OMI</strain>
    </source>
</reference>
<dbReference type="EC" id="1.1.99.1" evidence="9"/>
<keyword evidence="9" id="KW-0560">Oxidoreductase</keyword>
<dbReference type="PANTHER" id="PTHR11552">
    <property type="entry name" value="GLUCOSE-METHANOL-CHOLINE GMC OXIDOREDUCTASE"/>
    <property type="match status" value="1"/>
</dbReference>
<protein>
    <submittedName>
        <fullName evidence="9">Choline dehydrogenase</fullName>
        <ecNumber evidence="9">1.1.99.1</ecNumber>
    </submittedName>
</protein>
<comment type="similarity">
    <text evidence="2 6">Belongs to the GMC oxidoreductase family.</text>
</comment>
<dbReference type="InterPro" id="IPR007867">
    <property type="entry name" value="GMC_OxRtase_C"/>
</dbReference>
<dbReference type="Pfam" id="PF05199">
    <property type="entry name" value="GMC_oxred_C"/>
    <property type="match status" value="1"/>
</dbReference>
<evidence type="ECO:0000256" key="3">
    <source>
        <dbReference type="ARBA" id="ARBA00022630"/>
    </source>
</evidence>
<evidence type="ECO:0000256" key="2">
    <source>
        <dbReference type="ARBA" id="ARBA00010790"/>
    </source>
</evidence>
<accession>A0A292ZBS6</accession>
<dbReference type="AlphaFoldDB" id="A0A292ZBS6"/>